<evidence type="ECO:0000313" key="8">
    <source>
        <dbReference type="Proteomes" id="UP000037397"/>
    </source>
</evidence>
<keyword evidence="3 5" id="KW-0238">DNA-binding</keyword>
<accession>A0A0L6CHF4</accession>
<dbReference type="PROSITE" id="PS50977">
    <property type="entry name" value="HTH_TETR_2"/>
    <property type="match status" value="1"/>
</dbReference>
<feature type="domain" description="HTH tetR-type" evidence="6">
    <location>
        <begin position="8"/>
        <end position="68"/>
    </location>
</feature>
<evidence type="ECO:0000256" key="5">
    <source>
        <dbReference type="PROSITE-ProRule" id="PRU00335"/>
    </source>
</evidence>
<dbReference type="InterPro" id="IPR050109">
    <property type="entry name" value="HTH-type_TetR-like_transc_reg"/>
</dbReference>
<evidence type="ECO:0000313" key="7">
    <source>
        <dbReference type="EMBL" id="KNX37246.1"/>
    </source>
</evidence>
<dbReference type="InterPro" id="IPR039538">
    <property type="entry name" value="BetI_C"/>
</dbReference>
<dbReference type="SUPFAM" id="SSF46689">
    <property type="entry name" value="Homeodomain-like"/>
    <property type="match status" value="1"/>
</dbReference>
<protein>
    <recommendedName>
        <fullName evidence="6">HTH tetR-type domain-containing protein</fullName>
    </recommendedName>
</protein>
<keyword evidence="8" id="KW-1185">Reference proteome</keyword>
<dbReference type="GO" id="GO:0000976">
    <property type="term" value="F:transcription cis-regulatory region binding"/>
    <property type="evidence" value="ECO:0007669"/>
    <property type="project" value="TreeGrafter"/>
</dbReference>
<dbReference type="RefSeq" id="WP_050669582.1">
    <property type="nucleotide sequence ID" value="NZ_LAIR01000002.1"/>
</dbReference>
<dbReference type="InterPro" id="IPR001647">
    <property type="entry name" value="HTH_TetR"/>
</dbReference>
<evidence type="ECO:0000256" key="2">
    <source>
        <dbReference type="ARBA" id="ARBA00023015"/>
    </source>
</evidence>
<dbReference type="Proteomes" id="UP000037397">
    <property type="component" value="Unassembled WGS sequence"/>
</dbReference>
<gene>
    <name evidence="7" type="ORF">VV01_08955</name>
</gene>
<feature type="DNA-binding region" description="H-T-H motif" evidence="5">
    <location>
        <begin position="31"/>
        <end position="50"/>
    </location>
</feature>
<evidence type="ECO:0000256" key="1">
    <source>
        <dbReference type="ARBA" id="ARBA00022491"/>
    </source>
</evidence>
<evidence type="ECO:0000256" key="4">
    <source>
        <dbReference type="ARBA" id="ARBA00023163"/>
    </source>
</evidence>
<comment type="caution">
    <text evidence="7">The sequence shown here is derived from an EMBL/GenBank/DDBJ whole genome shotgun (WGS) entry which is preliminary data.</text>
</comment>
<dbReference type="InterPro" id="IPR036271">
    <property type="entry name" value="Tet_transcr_reg_TetR-rel_C_sf"/>
</dbReference>
<dbReference type="OrthoDB" id="9816296at2"/>
<sequence length="198" mass="21392">MPKIVDHEARRAQIVEAVWDVVGREGVSALSVRSVAAAGGWSTGSLRHYFASQSDLTVFAMRAVMDRIRDRGQAMSPVADIDGILELLAVALPVDDDSRAETEVWLALSVAARTDRRLAALARQGFDELRAMVRSCVEGIGAIADVELDIESETDRLVALVDGLAMQASLYPDALPADRQRAALRAHVDGLIRRSSSV</sequence>
<dbReference type="InterPro" id="IPR009057">
    <property type="entry name" value="Homeodomain-like_sf"/>
</dbReference>
<dbReference type="PANTHER" id="PTHR30055">
    <property type="entry name" value="HTH-TYPE TRANSCRIPTIONAL REGULATOR RUTR"/>
    <property type="match status" value="1"/>
</dbReference>
<proteinExistence type="predicted"/>
<keyword evidence="1" id="KW-0678">Repressor</keyword>
<dbReference type="GO" id="GO:0003700">
    <property type="term" value="F:DNA-binding transcription factor activity"/>
    <property type="evidence" value="ECO:0007669"/>
    <property type="project" value="TreeGrafter"/>
</dbReference>
<dbReference type="EMBL" id="LAIR01000002">
    <property type="protein sequence ID" value="KNX37246.1"/>
    <property type="molecule type" value="Genomic_DNA"/>
</dbReference>
<dbReference type="PANTHER" id="PTHR30055:SF234">
    <property type="entry name" value="HTH-TYPE TRANSCRIPTIONAL REGULATOR BETI"/>
    <property type="match status" value="1"/>
</dbReference>
<dbReference type="PATRIC" id="fig|1631356.3.peg.1740"/>
<organism evidence="7 8">
    <name type="scientific">Luteipulveratus halotolerans</name>
    <dbReference type="NCBI Taxonomy" id="1631356"/>
    <lineage>
        <taxon>Bacteria</taxon>
        <taxon>Bacillati</taxon>
        <taxon>Actinomycetota</taxon>
        <taxon>Actinomycetes</taxon>
        <taxon>Micrococcales</taxon>
        <taxon>Dermacoccaceae</taxon>
        <taxon>Luteipulveratus</taxon>
    </lineage>
</organism>
<dbReference type="AlphaFoldDB" id="A0A0L6CHF4"/>
<evidence type="ECO:0000259" key="6">
    <source>
        <dbReference type="PROSITE" id="PS50977"/>
    </source>
</evidence>
<reference evidence="8" key="1">
    <citation type="submission" date="2015-03" db="EMBL/GenBank/DDBJ databases">
        <title>Luteipulveratus halotolerans sp. nov., a novel actinobacterium (Dermacoccaceae) from Sarawak, Malaysia.</title>
        <authorList>
            <person name="Juboi H."/>
            <person name="Basik A."/>
            <person name="Shamsul S.S."/>
            <person name="Arnold P."/>
            <person name="Schmitt E.K."/>
            <person name="Sanglier J.-J."/>
            <person name="Yeo T."/>
        </authorList>
    </citation>
    <scope>NUCLEOTIDE SEQUENCE [LARGE SCALE GENOMIC DNA]</scope>
    <source>
        <strain evidence="8">C296001</strain>
    </source>
</reference>
<name>A0A0L6CHF4_9MICO</name>
<dbReference type="SUPFAM" id="SSF48498">
    <property type="entry name" value="Tetracyclin repressor-like, C-terminal domain"/>
    <property type="match status" value="1"/>
</dbReference>
<keyword evidence="2" id="KW-0805">Transcription regulation</keyword>
<dbReference type="Gene3D" id="1.10.357.10">
    <property type="entry name" value="Tetracycline Repressor, domain 2"/>
    <property type="match status" value="1"/>
</dbReference>
<dbReference type="Pfam" id="PF13977">
    <property type="entry name" value="TetR_C_6"/>
    <property type="match status" value="1"/>
</dbReference>
<dbReference type="STRING" id="1631356.VV01_08955"/>
<keyword evidence="4" id="KW-0804">Transcription</keyword>
<evidence type="ECO:0000256" key="3">
    <source>
        <dbReference type="ARBA" id="ARBA00023125"/>
    </source>
</evidence>